<evidence type="ECO:0000259" key="4">
    <source>
        <dbReference type="PROSITE" id="PS50043"/>
    </source>
</evidence>
<evidence type="ECO:0000256" key="1">
    <source>
        <dbReference type="ARBA" id="ARBA00023015"/>
    </source>
</evidence>
<dbReference type="PROSITE" id="PS50043">
    <property type="entry name" value="HTH_LUXR_2"/>
    <property type="match status" value="1"/>
</dbReference>
<dbReference type="PRINTS" id="PR00038">
    <property type="entry name" value="HTHLUXR"/>
</dbReference>
<proteinExistence type="predicted"/>
<protein>
    <submittedName>
        <fullName evidence="5">Helix-turn-helix transcriptional regulator</fullName>
    </submittedName>
</protein>
<dbReference type="PANTHER" id="PTHR44688:SF16">
    <property type="entry name" value="DNA-BINDING TRANSCRIPTIONAL ACTIVATOR DEVR_DOSR"/>
    <property type="match status" value="1"/>
</dbReference>
<keyword evidence="3" id="KW-0804">Transcription</keyword>
<sequence length="312" mass="33363">MVAGIAVEVGVGRHTDRIYVTLARPLPPKEGNSVQSLLRPRDTDAVRAELRRVAAEAGVPVLFGGEVHGDALLLTEFVGTRTGGLRGLVVRSRSGLGGASMVAGRPMAVADYRNDVNITHDYDAPVSGEGIRSVLAVPVLVDGQARAMLYGAYRSAAPIGGRAMDLMVGSARRLSHELRVRDEVDRRMRLRETHLSGFTDRVADPEKIREVHADLRRLAASAPAEMQGQLRVLADQLGAALSGGTPVAAPLTQREIDVLSQVALGCTNAEAAQRLSLKPETVKSYLRSAAAKLGTKTRHEAVSRARRGRLIP</sequence>
<dbReference type="SMART" id="SM00421">
    <property type="entry name" value="HTH_LUXR"/>
    <property type="match status" value="1"/>
</dbReference>
<dbReference type="Proteomes" id="UP000515498">
    <property type="component" value="Chromosome"/>
</dbReference>
<organism evidence="5 6">
    <name type="scientific">Mycolicibacterium fluoranthenivorans</name>
    <dbReference type="NCBI Taxonomy" id="258505"/>
    <lineage>
        <taxon>Bacteria</taxon>
        <taxon>Bacillati</taxon>
        <taxon>Actinomycetota</taxon>
        <taxon>Actinomycetes</taxon>
        <taxon>Mycobacteriales</taxon>
        <taxon>Mycobacteriaceae</taxon>
        <taxon>Mycolicibacterium</taxon>
    </lineage>
</organism>
<name>A0A7G8PDY9_9MYCO</name>
<dbReference type="Gene3D" id="3.30.450.40">
    <property type="match status" value="1"/>
</dbReference>
<dbReference type="InterPro" id="IPR016032">
    <property type="entry name" value="Sig_transdc_resp-reg_C-effctor"/>
</dbReference>
<dbReference type="KEGG" id="mflu:HZU40_31290"/>
<keyword evidence="1" id="KW-0805">Transcription regulation</keyword>
<dbReference type="InterPro" id="IPR036388">
    <property type="entry name" value="WH-like_DNA-bd_sf"/>
</dbReference>
<dbReference type="Gene3D" id="1.10.10.10">
    <property type="entry name" value="Winged helix-like DNA-binding domain superfamily/Winged helix DNA-binding domain"/>
    <property type="match status" value="1"/>
</dbReference>
<dbReference type="AlphaFoldDB" id="A0A7G8PDY9"/>
<reference evidence="5 6" key="1">
    <citation type="submission" date="2020-07" db="EMBL/GenBank/DDBJ databases">
        <title>Draft genome sequence of four isobutane-metabolizing strains capable of cometabolically degrading diverse ether contaminants.</title>
        <authorList>
            <person name="Chen W."/>
            <person name="Faulkner N."/>
            <person name="Smith C."/>
            <person name="Hyman M."/>
        </authorList>
    </citation>
    <scope>NUCLEOTIDE SEQUENCE [LARGE SCALE GENOMIC DNA]</scope>
    <source>
        <strain evidence="5 6">2A</strain>
    </source>
</reference>
<dbReference type="CDD" id="cd06170">
    <property type="entry name" value="LuxR_C_like"/>
    <property type="match status" value="1"/>
</dbReference>
<gene>
    <name evidence="5" type="ORF">HZU40_31290</name>
</gene>
<dbReference type="InterPro" id="IPR000792">
    <property type="entry name" value="Tscrpt_reg_LuxR_C"/>
</dbReference>
<evidence type="ECO:0000313" key="6">
    <source>
        <dbReference type="Proteomes" id="UP000515498"/>
    </source>
</evidence>
<dbReference type="PANTHER" id="PTHR44688">
    <property type="entry name" value="DNA-BINDING TRANSCRIPTIONAL ACTIVATOR DEVR_DOSR"/>
    <property type="match status" value="1"/>
</dbReference>
<accession>A0A7G8PDY9</accession>
<dbReference type="EMBL" id="CP059894">
    <property type="protein sequence ID" value="QNJ92555.1"/>
    <property type="molecule type" value="Genomic_DNA"/>
</dbReference>
<dbReference type="SUPFAM" id="SSF46894">
    <property type="entry name" value="C-terminal effector domain of the bipartite response regulators"/>
    <property type="match status" value="1"/>
</dbReference>
<evidence type="ECO:0000313" key="5">
    <source>
        <dbReference type="EMBL" id="QNJ92555.1"/>
    </source>
</evidence>
<dbReference type="GO" id="GO:0003677">
    <property type="term" value="F:DNA binding"/>
    <property type="evidence" value="ECO:0007669"/>
    <property type="project" value="UniProtKB-KW"/>
</dbReference>
<dbReference type="SUPFAM" id="SSF55781">
    <property type="entry name" value="GAF domain-like"/>
    <property type="match status" value="1"/>
</dbReference>
<dbReference type="GO" id="GO:0006355">
    <property type="term" value="P:regulation of DNA-templated transcription"/>
    <property type="evidence" value="ECO:0007669"/>
    <property type="project" value="InterPro"/>
</dbReference>
<feature type="domain" description="HTH luxR-type" evidence="4">
    <location>
        <begin position="244"/>
        <end position="309"/>
    </location>
</feature>
<evidence type="ECO:0000256" key="2">
    <source>
        <dbReference type="ARBA" id="ARBA00023125"/>
    </source>
</evidence>
<keyword evidence="2" id="KW-0238">DNA-binding</keyword>
<dbReference type="InterPro" id="IPR029016">
    <property type="entry name" value="GAF-like_dom_sf"/>
</dbReference>
<dbReference type="Pfam" id="PF00196">
    <property type="entry name" value="GerE"/>
    <property type="match status" value="1"/>
</dbReference>
<evidence type="ECO:0000256" key="3">
    <source>
        <dbReference type="ARBA" id="ARBA00023163"/>
    </source>
</evidence>